<comment type="subcellular location">
    <subcellularLocation>
        <location evidence="1">Cell membrane</location>
        <topology evidence="1">Multi-pass membrane protein</topology>
    </subcellularLocation>
</comment>
<dbReference type="RefSeq" id="WP_139757180.1">
    <property type="nucleotide sequence ID" value="NZ_CP039852.1"/>
</dbReference>
<evidence type="ECO:0000256" key="8">
    <source>
        <dbReference type="SAM" id="Phobius"/>
    </source>
</evidence>
<feature type="transmembrane region" description="Helical" evidence="8">
    <location>
        <begin position="79"/>
        <end position="104"/>
    </location>
</feature>
<dbReference type="InterPro" id="IPR050833">
    <property type="entry name" value="Poly_Biosynth_Transport"/>
</dbReference>
<evidence type="ECO:0000256" key="7">
    <source>
        <dbReference type="SAM" id="MobiDB-lite"/>
    </source>
</evidence>
<feature type="region of interest" description="Disordered" evidence="7">
    <location>
        <begin position="476"/>
        <end position="497"/>
    </location>
</feature>
<organism evidence="9 10">
    <name type="scientific">Salinimonas iocasae</name>
    <dbReference type="NCBI Taxonomy" id="2572577"/>
    <lineage>
        <taxon>Bacteria</taxon>
        <taxon>Pseudomonadati</taxon>
        <taxon>Pseudomonadota</taxon>
        <taxon>Gammaproteobacteria</taxon>
        <taxon>Alteromonadales</taxon>
        <taxon>Alteromonadaceae</taxon>
        <taxon>Alteromonas/Salinimonas group</taxon>
        <taxon>Salinimonas</taxon>
    </lineage>
</organism>
<feature type="transmembrane region" description="Helical" evidence="8">
    <location>
        <begin position="440"/>
        <end position="463"/>
    </location>
</feature>
<dbReference type="EMBL" id="CP039852">
    <property type="protein sequence ID" value="QCZ94441.1"/>
    <property type="molecule type" value="Genomic_DNA"/>
</dbReference>
<dbReference type="PANTHER" id="PTHR30250:SF10">
    <property type="entry name" value="LIPOPOLYSACCHARIDE BIOSYNTHESIS PROTEIN WZXC"/>
    <property type="match status" value="1"/>
</dbReference>
<evidence type="ECO:0000256" key="6">
    <source>
        <dbReference type="ARBA" id="ARBA00023136"/>
    </source>
</evidence>
<dbReference type="OrthoDB" id="8538786at2"/>
<keyword evidence="5 8" id="KW-1133">Transmembrane helix</keyword>
<feature type="transmembrane region" description="Helical" evidence="8">
    <location>
        <begin position="352"/>
        <end position="370"/>
    </location>
</feature>
<feature type="transmembrane region" description="Helical" evidence="8">
    <location>
        <begin position="230"/>
        <end position="247"/>
    </location>
</feature>
<dbReference type="PANTHER" id="PTHR30250">
    <property type="entry name" value="PST FAMILY PREDICTED COLANIC ACID TRANSPORTER"/>
    <property type="match status" value="1"/>
</dbReference>
<evidence type="ECO:0000313" key="10">
    <source>
        <dbReference type="Proteomes" id="UP000304912"/>
    </source>
</evidence>
<proteinExistence type="inferred from homology"/>
<reference evidence="9 10" key="1">
    <citation type="submission" date="2019-04" db="EMBL/GenBank/DDBJ databases">
        <title>Salinimonas iocasae sp. nov., a halophilic bacterium isolated from the outer tube casing of tubeworms in Okinawa Trough.</title>
        <authorList>
            <person name="Zhang H."/>
            <person name="Wang H."/>
            <person name="Li C."/>
        </authorList>
    </citation>
    <scope>NUCLEOTIDE SEQUENCE [LARGE SCALE GENOMIC DNA]</scope>
    <source>
        <strain evidence="9 10">KX18D6</strain>
    </source>
</reference>
<keyword evidence="10" id="KW-1185">Reference proteome</keyword>
<feature type="transmembrane region" description="Helical" evidence="8">
    <location>
        <begin position="320"/>
        <end position="340"/>
    </location>
</feature>
<dbReference type="CDD" id="cd13127">
    <property type="entry name" value="MATE_tuaB_like"/>
    <property type="match status" value="1"/>
</dbReference>
<dbReference type="GO" id="GO:0005886">
    <property type="term" value="C:plasma membrane"/>
    <property type="evidence" value="ECO:0007669"/>
    <property type="project" value="UniProtKB-SubCell"/>
</dbReference>
<sequence length="497" mass="54326">MSLKAKSLAGAFFNLSANGFAQIVNFVVYAIMARILEVEAFGLVAICLMVVEFCNLFVTVGISQNLIQRKDWDNQFASLSFWVLMGVSGAIATLIFVVAVPIAWYTYSELAAQLIAALAIVPIANGFRLVHKAKLERNFENKKLAVYDTIGVLIGGIVSVVTALDGFGAWAIIFGKIVQAVVSTVLTCVRSDFKPEKVTDKSHLPEIITFAKPLIAMSFVNFFSQKASNIIIAFFLGASTFAFASVARQGVSVINNLTFQPLNRIALAGLSRVSTDNLSHTFGRMVGMTAIFVSPVYFGVGAIAHPFVELVFGDKWTTSAYLLSILAIMAPTQVMAYYLPNLLISRGMPHQAFKLNMINLVVNMALPLMAVPWGLYGVIVALVIANYITLFLKFALVKKHLGIGIKDALANTWMFSMASVVMYGVVLYLERFNIYGLDNIFVNIAALVVTGAAIYAGILLLFFRRKSFKVMAELKRSKSQKAVKKKVPPQESGTAER</sequence>
<evidence type="ECO:0000256" key="3">
    <source>
        <dbReference type="ARBA" id="ARBA00022475"/>
    </source>
</evidence>
<evidence type="ECO:0000256" key="5">
    <source>
        <dbReference type="ARBA" id="ARBA00022989"/>
    </source>
</evidence>
<dbReference type="Proteomes" id="UP000304912">
    <property type="component" value="Chromosome"/>
</dbReference>
<evidence type="ECO:0000256" key="2">
    <source>
        <dbReference type="ARBA" id="ARBA00007430"/>
    </source>
</evidence>
<dbReference type="AlphaFoldDB" id="A0A5B7YFP9"/>
<dbReference type="KEGG" id="salk:FBQ74_13625"/>
<feature type="transmembrane region" description="Helical" evidence="8">
    <location>
        <begin position="12"/>
        <end position="35"/>
    </location>
</feature>
<feature type="transmembrane region" description="Helical" evidence="8">
    <location>
        <begin position="408"/>
        <end position="428"/>
    </location>
</feature>
<dbReference type="Pfam" id="PF13440">
    <property type="entry name" value="Polysacc_synt_3"/>
    <property type="match status" value="1"/>
</dbReference>
<evidence type="ECO:0000256" key="1">
    <source>
        <dbReference type="ARBA" id="ARBA00004651"/>
    </source>
</evidence>
<feature type="transmembrane region" description="Helical" evidence="8">
    <location>
        <begin position="110"/>
        <end position="131"/>
    </location>
</feature>
<protein>
    <submittedName>
        <fullName evidence="9">Lipopolysaccharide biosynthesis protein</fullName>
    </submittedName>
</protein>
<evidence type="ECO:0000256" key="4">
    <source>
        <dbReference type="ARBA" id="ARBA00022692"/>
    </source>
</evidence>
<feature type="transmembrane region" description="Helical" evidence="8">
    <location>
        <begin position="286"/>
        <end position="308"/>
    </location>
</feature>
<comment type="similarity">
    <text evidence="2">Belongs to the polysaccharide synthase family.</text>
</comment>
<keyword evidence="4 8" id="KW-0812">Transmembrane</keyword>
<feature type="transmembrane region" description="Helical" evidence="8">
    <location>
        <begin position="41"/>
        <end position="67"/>
    </location>
</feature>
<evidence type="ECO:0000313" key="9">
    <source>
        <dbReference type="EMBL" id="QCZ94441.1"/>
    </source>
</evidence>
<keyword evidence="3" id="KW-1003">Cell membrane</keyword>
<accession>A0A5B7YFP9</accession>
<keyword evidence="6 8" id="KW-0472">Membrane</keyword>
<name>A0A5B7YFP9_9ALTE</name>
<gene>
    <name evidence="9" type="ORF">FBQ74_13625</name>
</gene>
<feature type="transmembrane region" description="Helical" evidence="8">
    <location>
        <begin position="376"/>
        <end position="396"/>
    </location>
</feature>
<feature type="compositionally biased region" description="Basic residues" evidence="7">
    <location>
        <begin position="477"/>
        <end position="487"/>
    </location>
</feature>